<sequence length="50" mass="5832">MVKYIVLDWQTYLSDRQYWERISQEKSIVLHVGTDQDCVTVATVAENSIV</sequence>
<reference evidence="1" key="1">
    <citation type="submission" date="2020-04" db="EMBL/GenBank/DDBJ databases">
        <authorList>
            <person name="Chiriac C."/>
            <person name="Salcher M."/>
            <person name="Ghai R."/>
            <person name="Kavagutti S V."/>
        </authorList>
    </citation>
    <scope>NUCLEOTIDE SEQUENCE</scope>
</reference>
<proteinExistence type="predicted"/>
<protein>
    <submittedName>
        <fullName evidence="1">Uncharacterized protein</fullName>
    </submittedName>
</protein>
<accession>A0A6J5NI51</accession>
<gene>
    <name evidence="1" type="ORF">UFOVP700_8</name>
</gene>
<evidence type="ECO:0000313" key="1">
    <source>
        <dbReference type="EMBL" id="CAB4158392.1"/>
    </source>
</evidence>
<name>A0A6J5NI51_9CAUD</name>
<dbReference type="EMBL" id="LR796671">
    <property type="protein sequence ID" value="CAB4158392.1"/>
    <property type="molecule type" value="Genomic_DNA"/>
</dbReference>
<organism evidence="1">
    <name type="scientific">uncultured Caudovirales phage</name>
    <dbReference type="NCBI Taxonomy" id="2100421"/>
    <lineage>
        <taxon>Viruses</taxon>
        <taxon>Duplodnaviria</taxon>
        <taxon>Heunggongvirae</taxon>
        <taxon>Uroviricota</taxon>
        <taxon>Caudoviricetes</taxon>
        <taxon>Peduoviridae</taxon>
        <taxon>Maltschvirus</taxon>
        <taxon>Maltschvirus maltsch</taxon>
    </lineage>
</organism>